<dbReference type="GO" id="GO:0046872">
    <property type="term" value="F:metal ion binding"/>
    <property type="evidence" value="ECO:0007669"/>
    <property type="project" value="UniProtKB-KW"/>
</dbReference>
<evidence type="ECO:0000313" key="9">
    <source>
        <dbReference type="Proteomes" id="UP000289718"/>
    </source>
</evidence>
<reference evidence="8 9" key="1">
    <citation type="submission" date="2017-09" db="EMBL/GenBank/DDBJ databases">
        <title>Genomics of the genus Arcobacter.</title>
        <authorList>
            <person name="Perez-Cataluna A."/>
            <person name="Figueras M.J."/>
            <person name="Salas-Masso N."/>
        </authorList>
    </citation>
    <scope>NUCLEOTIDE SEQUENCE [LARGE SCALE GENOMIC DNA]</scope>
    <source>
        <strain evidence="8 9">F156-34</strain>
    </source>
</reference>
<keyword evidence="3 6" id="KW-0479">Metal-binding</keyword>
<dbReference type="OrthoDB" id="5340148at2"/>
<dbReference type="GO" id="GO:0009055">
    <property type="term" value="F:electron transfer activity"/>
    <property type="evidence" value="ECO:0007669"/>
    <property type="project" value="InterPro"/>
</dbReference>
<feature type="domain" description="Cytochrome c" evidence="7">
    <location>
        <begin position="20"/>
        <end position="97"/>
    </location>
</feature>
<sequence>MKKFIIALFCLCSFSYATEYDPIRGEMLSLSCASCHGTDGKSKTITPYIAGMSKTGMYQILLDYKYGKREGTMMQKHVKGFLDEELEQIAYYFSKVQR</sequence>
<dbReference type="AlphaFoldDB" id="A0A4Q1B443"/>
<proteinExistence type="predicted"/>
<comment type="caution">
    <text evidence="8">The sequence shown here is derived from an EMBL/GenBank/DDBJ whole genome shotgun (WGS) entry which is preliminary data.</text>
</comment>
<dbReference type="EMBL" id="NXIE01000003">
    <property type="protein sequence ID" value="RXK12828.1"/>
    <property type="molecule type" value="Genomic_DNA"/>
</dbReference>
<accession>A0A4Q1B443</accession>
<protein>
    <recommendedName>
        <fullName evidence="7">Cytochrome c domain-containing protein</fullName>
    </recommendedName>
</protein>
<keyword evidence="2 6" id="KW-0349">Heme</keyword>
<dbReference type="InterPro" id="IPR009056">
    <property type="entry name" value="Cyt_c-like_dom"/>
</dbReference>
<evidence type="ECO:0000259" key="7">
    <source>
        <dbReference type="PROSITE" id="PS51007"/>
    </source>
</evidence>
<dbReference type="InterPro" id="IPR050597">
    <property type="entry name" value="Cytochrome_c_Oxidase_Subunit"/>
</dbReference>
<dbReference type="RefSeq" id="WP_129061883.1">
    <property type="nucleotide sequence ID" value="NZ_NXIE01000003.1"/>
</dbReference>
<evidence type="ECO:0000256" key="3">
    <source>
        <dbReference type="ARBA" id="ARBA00022723"/>
    </source>
</evidence>
<dbReference type="GO" id="GO:0020037">
    <property type="term" value="F:heme binding"/>
    <property type="evidence" value="ECO:0007669"/>
    <property type="project" value="InterPro"/>
</dbReference>
<evidence type="ECO:0000256" key="1">
    <source>
        <dbReference type="ARBA" id="ARBA00022448"/>
    </source>
</evidence>
<dbReference type="SUPFAM" id="SSF46626">
    <property type="entry name" value="Cytochrome c"/>
    <property type="match status" value="1"/>
</dbReference>
<evidence type="ECO:0000256" key="2">
    <source>
        <dbReference type="ARBA" id="ARBA00022617"/>
    </source>
</evidence>
<dbReference type="Pfam" id="PF00034">
    <property type="entry name" value="Cytochrom_C"/>
    <property type="match status" value="1"/>
</dbReference>
<dbReference type="InterPro" id="IPR036909">
    <property type="entry name" value="Cyt_c-like_dom_sf"/>
</dbReference>
<keyword evidence="4" id="KW-0249">Electron transport</keyword>
<name>A0A4Q1B443_9BACT</name>
<dbReference type="Gene3D" id="1.10.760.10">
    <property type="entry name" value="Cytochrome c-like domain"/>
    <property type="match status" value="1"/>
</dbReference>
<evidence type="ECO:0000256" key="4">
    <source>
        <dbReference type="ARBA" id="ARBA00022982"/>
    </source>
</evidence>
<organism evidence="8 9">
    <name type="scientific">Halarcobacter mediterraneus</name>
    <dbReference type="NCBI Taxonomy" id="2023153"/>
    <lineage>
        <taxon>Bacteria</taxon>
        <taxon>Pseudomonadati</taxon>
        <taxon>Campylobacterota</taxon>
        <taxon>Epsilonproteobacteria</taxon>
        <taxon>Campylobacterales</taxon>
        <taxon>Arcobacteraceae</taxon>
        <taxon>Halarcobacter</taxon>
    </lineage>
</organism>
<evidence type="ECO:0000313" key="8">
    <source>
        <dbReference type="EMBL" id="RXK12828.1"/>
    </source>
</evidence>
<evidence type="ECO:0000256" key="5">
    <source>
        <dbReference type="ARBA" id="ARBA00023004"/>
    </source>
</evidence>
<dbReference type="PANTHER" id="PTHR33751">
    <property type="entry name" value="CBB3-TYPE CYTOCHROME C OXIDASE SUBUNIT FIXP"/>
    <property type="match status" value="1"/>
</dbReference>
<dbReference type="PROSITE" id="PS51007">
    <property type="entry name" value="CYTC"/>
    <property type="match status" value="1"/>
</dbReference>
<evidence type="ECO:0000256" key="6">
    <source>
        <dbReference type="PROSITE-ProRule" id="PRU00433"/>
    </source>
</evidence>
<keyword evidence="5 6" id="KW-0408">Iron</keyword>
<gene>
    <name evidence="8" type="ORF">CP965_09655</name>
</gene>
<keyword evidence="1" id="KW-0813">Transport</keyword>
<keyword evidence="9" id="KW-1185">Reference proteome</keyword>
<dbReference type="Proteomes" id="UP000289718">
    <property type="component" value="Unassembled WGS sequence"/>
</dbReference>
<dbReference type="PANTHER" id="PTHR33751:SF9">
    <property type="entry name" value="CYTOCHROME C4"/>
    <property type="match status" value="1"/>
</dbReference>